<evidence type="ECO:0000256" key="9">
    <source>
        <dbReference type="ARBA" id="ARBA00022840"/>
    </source>
</evidence>
<dbReference type="Gene3D" id="1.20.1060.20">
    <property type="match status" value="1"/>
</dbReference>
<keyword evidence="9" id="KW-0067">ATP-binding</keyword>
<dbReference type="SUPFAM" id="SSF52540">
    <property type="entry name" value="P-loop containing nucleoside triphosphate hydrolases"/>
    <property type="match status" value="1"/>
</dbReference>
<keyword evidence="18" id="KW-1185">Reference proteome</keyword>
<evidence type="ECO:0000256" key="10">
    <source>
        <dbReference type="ARBA" id="ARBA00023054"/>
    </source>
</evidence>
<dbReference type="InParanoid" id="A0A6J2UV87"/>
<evidence type="ECO:0000256" key="3">
    <source>
        <dbReference type="ARBA" id="ARBA00005597"/>
    </source>
</evidence>
<keyword evidence="6" id="KW-0547">Nucleotide-binding</keyword>
<organism evidence="18 19">
    <name type="scientific">Chanos chanos</name>
    <name type="common">Milkfish</name>
    <name type="synonym">Mugil chanos</name>
    <dbReference type="NCBI Taxonomy" id="29144"/>
    <lineage>
        <taxon>Eukaryota</taxon>
        <taxon>Metazoa</taxon>
        <taxon>Chordata</taxon>
        <taxon>Craniata</taxon>
        <taxon>Vertebrata</taxon>
        <taxon>Euteleostomi</taxon>
        <taxon>Actinopterygii</taxon>
        <taxon>Neopterygii</taxon>
        <taxon>Teleostei</taxon>
        <taxon>Ostariophysi</taxon>
        <taxon>Gonorynchiformes</taxon>
        <taxon>Chanidae</taxon>
        <taxon>Chanos</taxon>
    </lineage>
</organism>
<evidence type="ECO:0000313" key="19">
    <source>
        <dbReference type="RefSeq" id="XP_030623036.1"/>
    </source>
</evidence>
<dbReference type="OrthoDB" id="413649at2759"/>
<dbReference type="Gene3D" id="3.40.50.300">
    <property type="entry name" value="P-loop containing nucleotide triphosphate hydrolases"/>
    <property type="match status" value="2"/>
</dbReference>
<dbReference type="FunFam" id="3.30.70.1620:FF:000001">
    <property type="entry name" value="Structural maintenance of chromosomes 1B"/>
    <property type="match status" value="1"/>
</dbReference>
<feature type="coiled-coil region" evidence="15">
    <location>
        <begin position="748"/>
        <end position="925"/>
    </location>
</feature>
<dbReference type="InterPro" id="IPR036277">
    <property type="entry name" value="SMC_hinge_sf"/>
</dbReference>
<keyword evidence="4" id="KW-0158">Chromosome</keyword>
<dbReference type="GO" id="GO:0016887">
    <property type="term" value="F:ATP hydrolysis activity"/>
    <property type="evidence" value="ECO:0007669"/>
    <property type="project" value="InterPro"/>
</dbReference>
<dbReference type="PIRSF" id="PIRSF005719">
    <property type="entry name" value="SMC"/>
    <property type="match status" value="1"/>
</dbReference>
<dbReference type="PANTHER" id="PTHR18937:SF170">
    <property type="entry name" value="STRUCTURAL MAINTENANCE OF CHROMOSOMES PROTEIN 1A"/>
    <property type="match status" value="1"/>
</dbReference>
<keyword evidence="10 15" id="KW-0175">Coiled coil</keyword>
<name>A0A6J2UV87_CHACN</name>
<dbReference type="FunCoup" id="A0A6J2UV87">
    <property type="interactions" value="1804"/>
</dbReference>
<sequence>MGYLKLIEIENFKSYKGRQIIGPFHKFTAIIGPNGSGKSNLMDAISFVLAEKTSNLRVKTLKDLIHGAPVGKPAANRAFVSMVYEQDNGQDLTFTRVIIGSSSEYRINSKVVGLSEYSDELEKLGILIKARNFLVFQGAVESIAMKNPKERTALFEEISRSGELAQEYDRRKKEMVKAEEDTQFNYHRKKNIAAERKEAKQEKEEAERYQRLKDEVARAHVQLQLFKLYHNEAEIEKLNRELSHRNREIDKDRKRMDRVEDELKEKKKELGRMMRDQQTIEKEIKEKDAELNQKRPQYIKAKENTAHKIKKLEAARKSLQNAQKTYKKRKADMDELEREQRAVEMARQEFEERMEEEAQSQGQDLQLEENQVKAYHRLKEEASKRAATLAQELEKFNRDQKADQDRLDLEERKKIETEAKIKQKIREIEENQKRIEKLEDYIATSRQSLDEQKRMEEELTEEVEQAKRRIDEINMELNQVMEQLGDARIDRQENSRQQRKAEIMESIKRLYPGSVYGRLIDLCQPTQKKYQIAVTKVLGKNMDAIIVDSEKTGRDCIQYIKEQRGEPETFLPLDYLEVKPTDEKLRELRGAKLVIDVIRYEPPHIKKALQYACGNALVCENVEDARRIAFGGPYRHKTVALDGTLFQKSGVISGGASDLKAKARRWDEKAVDKLKERKEKLTDELKEQMKAKRKEAELRQVQSQAHGLQMRLKYSQSDLEQTKTRHLSLNMQEKSKLESELANFGPRINDIKRIIQSRERDMKDLKDRMNLVEDEVFVEFCKEIGVRNIREFEEEKVKRQNEIAKKRLEFETQKTRLGIQLDYEKNQLKEDQEKVIMWEQTVKKDESEIERLKKEEQRHMKIIDETMAQLQDLKNQHLTKKSEVNDKNHEMEEIRKKLGGANKELTQLQKEVTAIETKLEQKRSDRHNLLQACKMQDIRLPLKSGTMDDISQEEGSSQPEESLSSSQRTSSTVLAKEALIEIDYSVLADDLKDALSEEEVKAEMNTLQQRLNEQQSILQRISAPNMKAMEKLESVRDKFQETSDEFEAARKRAKKAKQAFEQIKKERFDRFNACFESVATNIDEIYKALSRNSSAQAFLGPENPEEPYLDGINYNCVAPGKRFRPMDNLSGGEKTVAALALLFAIHSYKPAPFFVLDEIDAALDNTNIGKVANYIKDQSVQNFQAIVISLKEEFYTKADSLIGVYPEQGDCVISKVLTFDLSQYPDANPNPNE</sequence>
<keyword evidence="5" id="KW-0132">Cell division</keyword>
<dbReference type="InterPro" id="IPR003395">
    <property type="entry name" value="RecF/RecN/SMC_N"/>
</dbReference>
<evidence type="ECO:0000256" key="5">
    <source>
        <dbReference type="ARBA" id="ARBA00022618"/>
    </source>
</evidence>
<feature type="coiled-coil region" evidence="15">
    <location>
        <begin position="997"/>
        <end position="1066"/>
    </location>
</feature>
<gene>
    <name evidence="19" type="primary">smc1al</name>
</gene>
<evidence type="ECO:0000259" key="17">
    <source>
        <dbReference type="SMART" id="SM00968"/>
    </source>
</evidence>
<dbReference type="CDD" id="cd03275">
    <property type="entry name" value="ABC_SMC1_euk"/>
    <property type="match status" value="2"/>
</dbReference>
<dbReference type="InterPro" id="IPR024704">
    <property type="entry name" value="SMC"/>
</dbReference>
<feature type="region of interest" description="Disordered" evidence="16">
    <location>
        <begin position="941"/>
        <end position="970"/>
    </location>
</feature>
<evidence type="ECO:0000313" key="18">
    <source>
        <dbReference type="Proteomes" id="UP000504632"/>
    </source>
</evidence>
<reference evidence="19" key="1">
    <citation type="submission" date="2025-08" db="UniProtKB">
        <authorList>
            <consortium name="RefSeq"/>
        </authorList>
    </citation>
    <scope>IDENTIFICATION</scope>
</reference>
<dbReference type="InterPro" id="IPR028468">
    <property type="entry name" value="Smc1_ABC"/>
</dbReference>
<evidence type="ECO:0000256" key="8">
    <source>
        <dbReference type="ARBA" id="ARBA00022776"/>
    </source>
</evidence>
<keyword evidence="12 14" id="KW-0539">Nucleus</keyword>
<dbReference type="GO" id="GO:0051301">
    <property type="term" value="P:cell division"/>
    <property type="evidence" value="ECO:0007669"/>
    <property type="project" value="UniProtKB-KW"/>
</dbReference>
<dbReference type="CTD" id="403060"/>
<dbReference type="InterPro" id="IPR027417">
    <property type="entry name" value="P-loop_NTPase"/>
</dbReference>
<dbReference type="FunFam" id="3.40.50.300:FF:000564">
    <property type="entry name" value="Structural maintenance of chromosomes 1A"/>
    <property type="match status" value="1"/>
</dbReference>
<evidence type="ECO:0000256" key="6">
    <source>
        <dbReference type="ARBA" id="ARBA00022741"/>
    </source>
</evidence>
<dbReference type="Pfam" id="PF06470">
    <property type="entry name" value="SMC_hinge"/>
    <property type="match status" value="1"/>
</dbReference>
<dbReference type="SUPFAM" id="SSF75553">
    <property type="entry name" value="Smc hinge domain"/>
    <property type="match status" value="1"/>
</dbReference>
<dbReference type="RefSeq" id="XP_030623036.1">
    <property type="nucleotide sequence ID" value="XM_030767176.1"/>
</dbReference>
<dbReference type="GO" id="GO:0005654">
    <property type="term" value="C:nucleoplasm"/>
    <property type="evidence" value="ECO:0007669"/>
    <property type="project" value="UniProtKB-ARBA"/>
</dbReference>
<dbReference type="GO" id="GO:0030893">
    <property type="term" value="C:meiotic cohesin complex"/>
    <property type="evidence" value="ECO:0007669"/>
    <property type="project" value="TreeGrafter"/>
</dbReference>
<feature type="coiled-coil region" evidence="15">
    <location>
        <begin position="664"/>
        <end position="711"/>
    </location>
</feature>
<dbReference type="GO" id="GO:0006281">
    <property type="term" value="P:DNA repair"/>
    <property type="evidence" value="ECO:0007669"/>
    <property type="project" value="UniProtKB-KW"/>
</dbReference>
<dbReference type="FunFam" id="3.40.50.300:FF:000562">
    <property type="entry name" value="Structural maintenance of chromosomes protein"/>
    <property type="match status" value="1"/>
</dbReference>
<proteinExistence type="inferred from homology"/>
<dbReference type="InterPro" id="IPR010935">
    <property type="entry name" value="SMC_hinge"/>
</dbReference>
<dbReference type="GO" id="GO:0007062">
    <property type="term" value="P:sister chromatid cohesion"/>
    <property type="evidence" value="ECO:0007669"/>
    <property type="project" value="InterPro"/>
</dbReference>
<dbReference type="SMART" id="SM00968">
    <property type="entry name" value="SMC_hinge"/>
    <property type="match status" value="1"/>
</dbReference>
<dbReference type="GO" id="GO:0005524">
    <property type="term" value="F:ATP binding"/>
    <property type="evidence" value="ECO:0007669"/>
    <property type="project" value="UniProtKB-KW"/>
</dbReference>
<evidence type="ECO:0000256" key="7">
    <source>
        <dbReference type="ARBA" id="ARBA00022763"/>
    </source>
</evidence>
<feature type="coiled-coil region" evidence="15">
    <location>
        <begin position="189"/>
        <end position="490"/>
    </location>
</feature>
<evidence type="ECO:0000256" key="1">
    <source>
        <dbReference type="ARBA" id="ARBA00004123"/>
    </source>
</evidence>
<comment type="subcellular location">
    <subcellularLocation>
        <location evidence="2">Chromosome</location>
    </subcellularLocation>
    <subcellularLocation>
        <location evidence="1 14">Nucleus</location>
    </subcellularLocation>
</comment>
<evidence type="ECO:0000256" key="2">
    <source>
        <dbReference type="ARBA" id="ARBA00004286"/>
    </source>
</evidence>
<dbReference type="GO" id="GO:0003677">
    <property type="term" value="F:DNA binding"/>
    <property type="evidence" value="ECO:0007669"/>
    <property type="project" value="TreeGrafter"/>
</dbReference>
<dbReference type="Gene3D" id="3.30.70.1620">
    <property type="match status" value="1"/>
</dbReference>
<keyword evidence="7" id="KW-0227">DNA damage</keyword>
<evidence type="ECO:0000256" key="11">
    <source>
        <dbReference type="ARBA" id="ARBA00023204"/>
    </source>
</evidence>
<feature type="compositionally biased region" description="Low complexity" evidence="16">
    <location>
        <begin position="953"/>
        <end position="970"/>
    </location>
</feature>
<dbReference type="GeneID" id="115806470"/>
<dbReference type="AlphaFoldDB" id="A0A6J2UV87"/>
<evidence type="ECO:0000256" key="4">
    <source>
        <dbReference type="ARBA" id="ARBA00022454"/>
    </source>
</evidence>
<evidence type="ECO:0000256" key="14">
    <source>
        <dbReference type="PIRNR" id="PIRNR005719"/>
    </source>
</evidence>
<keyword evidence="8" id="KW-0498">Mitosis</keyword>
<keyword evidence="11" id="KW-0234">DNA repair</keyword>
<evidence type="ECO:0000256" key="16">
    <source>
        <dbReference type="SAM" id="MobiDB-lite"/>
    </source>
</evidence>
<evidence type="ECO:0000256" key="12">
    <source>
        <dbReference type="ARBA" id="ARBA00023242"/>
    </source>
</evidence>
<protein>
    <recommendedName>
        <fullName evidence="14">Structural maintenance of chromosomes protein</fullName>
    </recommendedName>
</protein>
<keyword evidence="13" id="KW-0131">Cell cycle</keyword>
<dbReference type="Proteomes" id="UP000504632">
    <property type="component" value="Chromosome 3"/>
</dbReference>
<feature type="domain" description="SMC hinge" evidence="17">
    <location>
        <begin position="513"/>
        <end position="629"/>
    </location>
</feature>
<dbReference type="PANTHER" id="PTHR18937">
    <property type="entry name" value="STRUCTURAL MAINTENANCE OF CHROMOSOMES SMC FAMILY MEMBER"/>
    <property type="match status" value="1"/>
</dbReference>
<evidence type="ECO:0000256" key="13">
    <source>
        <dbReference type="ARBA" id="ARBA00023306"/>
    </source>
</evidence>
<dbReference type="Pfam" id="PF02463">
    <property type="entry name" value="SMC_N"/>
    <property type="match status" value="2"/>
</dbReference>
<accession>A0A6J2UV87</accession>
<evidence type="ECO:0000256" key="15">
    <source>
        <dbReference type="SAM" id="Coils"/>
    </source>
</evidence>
<dbReference type="FunFam" id="1.20.1060.20:FF:000001">
    <property type="entry name" value="Structural maintenance of chromosomes 1A"/>
    <property type="match status" value="1"/>
</dbReference>
<comment type="similarity">
    <text evidence="3">Belongs to the SMC family. SMC1 subfamily.</text>
</comment>